<dbReference type="RefSeq" id="WP_109819318.1">
    <property type="nucleotide sequence ID" value="NZ_QGKR01000249.1"/>
</dbReference>
<evidence type="ECO:0000256" key="1">
    <source>
        <dbReference type="ARBA" id="ARBA00010688"/>
    </source>
</evidence>
<dbReference type="EMBL" id="QGKR01000249">
    <property type="protein sequence ID" value="PWR06505.1"/>
    <property type="molecule type" value="Genomic_DNA"/>
</dbReference>
<evidence type="ECO:0000256" key="2">
    <source>
        <dbReference type="ARBA" id="ARBA00022679"/>
    </source>
</evidence>
<comment type="caution">
    <text evidence="7">The sequence shown here is derived from an EMBL/GenBank/DDBJ whole genome shotgun (WGS) entry which is preliminary data.</text>
</comment>
<comment type="similarity">
    <text evidence="1">Belongs to the carbohydrate kinase PfkB family.</text>
</comment>
<keyword evidence="5" id="KW-0067">ATP-binding</keyword>
<protein>
    <submittedName>
        <fullName evidence="7">Sugar kinase</fullName>
    </submittedName>
</protein>
<sequence>MVSDPPANRAVDLLTVGESLVSLRAAGPLAVGGALTMHVAGAESNVAIGLARLGHRTAWVGRVSDDELGEYVLRQLRAEGVRVDGVTTDPERPAGLMFLERRTADLTRVRYHRAGSAGSALGVEDVRAPIAEGARVLHLTGITPALSDSAREAVTWAAETASRSGTLVCLDVNYRARLWTREEARAALTPLTTYASLVIASADELDLVDEPGAAESTVVARLAARGVDTVLVKLGADGVRAHTREGVRHVAAVPVTAVDTVGAGDAFSAGYLSGLLDGLDLDDRLRRAVTVGAFAVSSHGDWEGLPRRADLSLLDEHETGSTIR</sequence>
<dbReference type="InterPro" id="IPR002173">
    <property type="entry name" value="Carboh/pur_kinase_PfkB_CS"/>
</dbReference>
<dbReference type="AlphaFoldDB" id="A0A317D1Q5"/>
<evidence type="ECO:0000313" key="7">
    <source>
        <dbReference type="EMBL" id="PWR06505.1"/>
    </source>
</evidence>
<evidence type="ECO:0000259" key="6">
    <source>
        <dbReference type="Pfam" id="PF00294"/>
    </source>
</evidence>
<name>A0A317D1Q5_9ACTN</name>
<feature type="domain" description="Carbohydrate kinase PfkB" evidence="6">
    <location>
        <begin position="28"/>
        <end position="306"/>
    </location>
</feature>
<keyword evidence="2" id="KW-0808">Transferase</keyword>
<evidence type="ECO:0000313" key="8">
    <source>
        <dbReference type="Proteomes" id="UP000245410"/>
    </source>
</evidence>
<dbReference type="InterPro" id="IPR029056">
    <property type="entry name" value="Ribokinase-like"/>
</dbReference>
<evidence type="ECO:0000256" key="5">
    <source>
        <dbReference type="ARBA" id="ARBA00022840"/>
    </source>
</evidence>
<dbReference type="GO" id="GO:0016301">
    <property type="term" value="F:kinase activity"/>
    <property type="evidence" value="ECO:0007669"/>
    <property type="project" value="UniProtKB-KW"/>
</dbReference>
<dbReference type="Pfam" id="PF00294">
    <property type="entry name" value="PfkB"/>
    <property type="match status" value="1"/>
</dbReference>
<keyword evidence="3" id="KW-0547">Nucleotide-binding</keyword>
<dbReference type="PANTHER" id="PTHR43085">
    <property type="entry name" value="HEXOKINASE FAMILY MEMBER"/>
    <property type="match status" value="1"/>
</dbReference>
<evidence type="ECO:0000256" key="4">
    <source>
        <dbReference type="ARBA" id="ARBA00022777"/>
    </source>
</evidence>
<accession>A0A317D1Q5</accession>
<proteinExistence type="inferred from homology"/>
<dbReference type="PANTHER" id="PTHR43085:SF1">
    <property type="entry name" value="PSEUDOURIDINE KINASE-RELATED"/>
    <property type="match status" value="1"/>
</dbReference>
<dbReference type="Proteomes" id="UP000245410">
    <property type="component" value="Unassembled WGS sequence"/>
</dbReference>
<organism evidence="7 8">
    <name type="scientific">Micromonospora acroterricola</name>
    <dbReference type="NCBI Taxonomy" id="2202421"/>
    <lineage>
        <taxon>Bacteria</taxon>
        <taxon>Bacillati</taxon>
        <taxon>Actinomycetota</taxon>
        <taxon>Actinomycetes</taxon>
        <taxon>Micromonosporales</taxon>
        <taxon>Micromonosporaceae</taxon>
        <taxon>Micromonospora</taxon>
    </lineage>
</organism>
<dbReference type="CDD" id="cd01166">
    <property type="entry name" value="KdgK"/>
    <property type="match status" value="1"/>
</dbReference>
<dbReference type="OrthoDB" id="9808601at2"/>
<dbReference type="InterPro" id="IPR050306">
    <property type="entry name" value="PfkB_Carbo_kinase"/>
</dbReference>
<dbReference type="Gene3D" id="3.40.1190.20">
    <property type="match status" value="1"/>
</dbReference>
<dbReference type="SUPFAM" id="SSF53613">
    <property type="entry name" value="Ribokinase-like"/>
    <property type="match status" value="1"/>
</dbReference>
<keyword evidence="8" id="KW-1185">Reference proteome</keyword>
<keyword evidence="4 7" id="KW-0418">Kinase</keyword>
<gene>
    <name evidence="7" type="ORF">DKT68_22130</name>
</gene>
<evidence type="ECO:0000256" key="3">
    <source>
        <dbReference type="ARBA" id="ARBA00022741"/>
    </source>
</evidence>
<dbReference type="PROSITE" id="PS00584">
    <property type="entry name" value="PFKB_KINASES_2"/>
    <property type="match status" value="1"/>
</dbReference>
<dbReference type="GO" id="GO:0005524">
    <property type="term" value="F:ATP binding"/>
    <property type="evidence" value="ECO:0007669"/>
    <property type="project" value="UniProtKB-KW"/>
</dbReference>
<reference evidence="7 8" key="1">
    <citation type="submission" date="2018-05" db="EMBL/GenBank/DDBJ databases">
        <title>Micromonospora atacamensis sp. nov., a novel actinobacteria isolated from high altitude Atacama Desert soil.</title>
        <authorList>
            <person name="Carro L."/>
            <person name="Golinska P."/>
            <person name="Klenk H.-P."/>
            <person name="Goodfellow M."/>
        </authorList>
    </citation>
    <scope>NUCLEOTIDE SEQUENCE [LARGE SCALE GENOMIC DNA]</scope>
    <source>
        <strain evidence="7 8">5R2A7</strain>
    </source>
</reference>
<dbReference type="InterPro" id="IPR011611">
    <property type="entry name" value="PfkB_dom"/>
</dbReference>